<feature type="compositionally biased region" description="Low complexity" evidence="4">
    <location>
        <begin position="41"/>
        <end position="56"/>
    </location>
</feature>
<dbReference type="SUPFAM" id="SSF48403">
    <property type="entry name" value="Ankyrin repeat"/>
    <property type="match status" value="1"/>
</dbReference>
<dbReference type="AlphaFoldDB" id="A0A3S1B3W8"/>
<proteinExistence type="predicted"/>
<comment type="caution">
    <text evidence="5">The sequence shown here is derived from an EMBL/GenBank/DDBJ whole genome shotgun (WGS) entry which is preliminary data.</text>
</comment>
<evidence type="ECO:0000256" key="2">
    <source>
        <dbReference type="ARBA" id="ARBA00023043"/>
    </source>
</evidence>
<keyword evidence="6" id="KW-1185">Reference proteome</keyword>
<organism evidence="5 6">
    <name type="scientific">Elysia chlorotica</name>
    <name type="common">Eastern emerald elysia</name>
    <name type="synonym">Sea slug</name>
    <dbReference type="NCBI Taxonomy" id="188477"/>
    <lineage>
        <taxon>Eukaryota</taxon>
        <taxon>Metazoa</taxon>
        <taxon>Spiralia</taxon>
        <taxon>Lophotrochozoa</taxon>
        <taxon>Mollusca</taxon>
        <taxon>Gastropoda</taxon>
        <taxon>Heterobranchia</taxon>
        <taxon>Euthyneura</taxon>
        <taxon>Panpulmonata</taxon>
        <taxon>Sacoglossa</taxon>
        <taxon>Placobranchoidea</taxon>
        <taxon>Plakobranchidae</taxon>
        <taxon>Elysia</taxon>
    </lineage>
</organism>
<evidence type="ECO:0000256" key="4">
    <source>
        <dbReference type="SAM" id="MobiDB-lite"/>
    </source>
</evidence>
<evidence type="ECO:0000313" key="6">
    <source>
        <dbReference type="Proteomes" id="UP000271974"/>
    </source>
</evidence>
<dbReference type="InterPro" id="IPR002110">
    <property type="entry name" value="Ankyrin_rpt"/>
</dbReference>
<dbReference type="Pfam" id="PF12796">
    <property type="entry name" value="Ank_2"/>
    <property type="match status" value="1"/>
</dbReference>
<keyword evidence="1" id="KW-0677">Repeat</keyword>
<dbReference type="EMBL" id="RQTK01000740">
    <property type="protein sequence ID" value="RUS75469.1"/>
    <property type="molecule type" value="Genomic_DNA"/>
</dbReference>
<name>A0A3S1B3W8_ELYCH</name>
<dbReference type="PROSITE" id="PS50297">
    <property type="entry name" value="ANK_REP_REGION"/>
    <property type="match status" value="2"/>
</dbReference>
<feature type="compositionally biased region" description="Low complexity" evidence="4">
    <location>
        <begin position="205"/>
        <end position="246"/>
    </location>
</feature>
<feature type="region of interest" description="Disordered" evidence="4">
    <location>
        <begin position="1"/>
        <end position="281"/>
    </location>
</feature>
<feature type="compositionally biased region" description="Pro residues" evidence="4">
    <location>
        <begin position="10"/>
        <end position="23"/>
    </location>
</feature>
<dbReference type="Gene3D" id="1.25.40.20">
    <property type="entry name" value="Ankyrin repeat-containing domain"/>
    <property type="match status" value="1"/>
</dbReference>
<evidence type="ECO:0000256" key="3">
    <source>
        <dbReference type="PROSITE-ProRule" id="PRU00023"/>
    </source>
</evidence>
<protein>
    <submittedName>
        <fullName evidence="5">Uncharacterized protein</fullName>
    </submittedName>
</protein>
<reference evidence="5 6" key="1">
    <citation type="submission" date="2019-01" db="EMBL/GenBank/DDBJ databases">
        <title>A draft genome assembly of the solar-powered sea slug Elysia chlorotica.</title>
        <authorList>
            <person name="Cai H."/>
            <person name="Li Q."/>
            <person name="Fang X."/>
            <person name="Li J."/>
            <person name="Curtis N.E."/>
            <person name="Altenburger A."/>
            <person name="Shibata T."/>
            <person name="Feng M."/>
            <person name="Maeda T."/>
            <person name="Schwartz J.A."/>
            <person name="Shigenobu S."/>
            <person name="Lundholm N."/>
            <person name="Nishiyama T."/>
            <person name="Yang H."/>
            <person name="Hasebe M."/>
            <person name="Li S."/>
            <person name="Pierce S.K."/>
            <person name="Wang J."/>
        </authorList>
    </citation>
    <scope>NUCLEOTIDE SEQUENCE [LARGE SCALE GENOMIC DNA]</scope>
    <source>
        <strain evidence="5">EC2010</strain>
        <tissue evidence="5">Whole organism of an adult</tissue>
    </source>
</reference>
<feature type="repeat" description="ANK" evidence="3">
    <location>
        <begin position="318"/>
        <end position="350"/>
    </location>
</feature>
<accession>A0A3S1B3W8</accession>
<feature type="compositionally biased region" description="Acidic residues" evidence="4">
    <location>
        <begin position="77"/>
        <end position="89"/>
    </location>
</feature>
<sequence length="390" mass="39861">MTESGAGLAPTPPPPSPPPPHPPLAAALEVNVDSAPPPSPASSLHSPHSPSLLTLPLPTPNGSASVGGYPLAASTPDDLDIDLDLELDQDLASPSEATSTGAGSSFIVGPTASSSSSSSPFSATTQASAGITSPSRIFHRSSAVESSEVSPSSSSPSPAPSPHIPLPELEPSTGSYRLPPIPCPANQESPRHDAIDSASYPKGFPSPQRQLRSPSPRAEPGSSPRSPSPSSSSPSSSSPSSSSSSSSPPPQVGGPESPLTPPPTPPTEVIGVQGAGPSSPCQRTFREAVSAGNTAELRRILQEREGKVKVNVNLLDPEGQTALHHGCLHGNLELVKLLVRFGADVRLANRDGWAPLHLAVHAGHADVMLFLLALQQQSNDQGAARGDRRT</sequence>
<dbReference type="InterPro" id="IPR036770">
    <property type="entry name" value="Ankyrin_rpt-contain_sf"/>
</dbReference>
<gene>
    <name evidence="5" type="ORF">EGW08_016767</name>
</gene>
<dbReference type="OrthoDB" id="5955452at2759"/>
<feature type="repeat" description="ANK" evidence="3">
    <location>
        <begin position="351"/>
        <end position="372"/>
    </location>
</feature>
<feature type="compositionally biased region" description="Low complexity" evidence="4">
    <location>
        <begin position="141"/>
        <end position="156"/>
    </location>
</feature>
<evidence type="ECO:0000256" key="1">
    <source>
        <dbReference type="ARBA" id="ARBA00022737"/>
    </source>
</evidence>
<dbReference type="STRING" id="188477.A0A3S1B3W8"/>
<keyword evidence="2 3" id="KW-0040">ANK repeat</keyword>
<dbReference type="PROSITE" id="PS50088">
    <property type="entry name" value="ANK_REPEAT"/>
    <property type="match status" value="2"/>
</dbReference>
<evidence type="ECO:0000313" key="5">
    <source>
        <dbReference type="EMBL" id="RUS75469.1"/>
    </source>
</evidence>
<dbReference type="Proteomes" id="UP000271974">
    <property type="component" value="Unassembled WGS sequence"/>
</dbReference>
<dbReference type="SMART" id="SM00248">
    <property type="entry name" value="ANK"/>
    <property type="match status" value="2"/>
</dbReference>
<feature type="compositionally biased region" description="Low complexity" evidence="4">
    <location>
        <begin position="111"/>
        <end position="129"/>
    </location>
</feature>
<feature type="compositionally biased region" description="Pro residues" evidence="4">
    <location>
        <begin position="247"/>
        <end position="266"/>
    </location>
</feature>
<dbReference type="PANTHER" id="PTHR24171">
    <property type="entry name" value="ANKYRIN REPEAT DOMAIN-CONTAINING PROTEIN 39-RELATED"/>
    <property type="match status" value="1"/>
</dbReference>